<protein>
    <submittedName>
        <fullName evidence="1">17263_t:CDS:1</fullName>
    </submittedName>
</protein>
<evidence type="ECO:0000313" key="2">
    <source>
        <dbReference type="Proteomes" id="UP000789525"/>
    </source>
</evidence>
<evidence type="ECO:0000313" key="1">
    <source>
        <dbReference type="EMBL" id="CAG8587959.1"/>
    </source>
</evidence>
<dbReference type="Proteomes" id="UP000789525">
    <property type="component" value="Unassembled WGS sequence"/>
</dbReference>
<dbReference type="EMBL" id="CAJVPT010012490">
    <property type="protein sequence ID" value="CAG8587959.1"/>
    <property type="molecule type" value="Genomic_DNA"/>
</dbReference>
<organism evidence="1 2">
    <name type="scientific">Acaulospora colombiana</name>
    <dbReference type="NCBI Taxonomy" id="27376"/>
    <lineage>
        <taxon>Eukaryota</taxon>
        <taxon>Fungi</taxon>
        <taxon>Fungi incertae sedis</taxon>
        <taxon>Mucoromycota</taxon>
        <taxon>Glomeromycotina</taxon>
        <taxon>Glomeromycetes</taxon>
        <taxon>Diversisporales</taxon>
        <taxon>Acaulosporaceae</taxon>
        <taxon>Acaulospora</taxon>
    </lineage>
</organism>
<gene>
    <name evidence="1" type="ORF">ACOLOM_LOCUS6213</name>
</gene>
<name>A0ACA9MN85_9GLOM</name>
<sequence>MDVDWDTVNYLEALKDCNLDKATVTRSFLQSIKEQGTEEEKKNAERLEGQVKENGTNPNFWLKHNNDFTKHEKVKVNNTSYLAMEYRFVALAIMFKQDPNEIIDSMNNRELKKKHRQYQRKGLDEKFNATKSSSELLPSTNVQQKSTIPNSNDVQTKDLEVDEEIKFDLVNVSMELNREPTVKISSSLRDTASKQLVGGDVFMDCGNAELNRMLALMFNNL</sequence>
<comment type="caution">
    <text evidence="1">The sequence shown here is derived from an EMBL/GenBank/DDBJ whole genome shotgun (WGS) entry which is preliminary data.</text>
</comment>
<proteinExistence type="predicted"/>
<keyword evidence="2" id="KW-1185">Reference proteome</keyword>
<reference evidence="1" key="1">
    <citation type="submission" date="2021-06" db="EMBL/GenBank/DDBJ databases">
        <authorList>
            <person name="Kallberg Y."/>
            <person name="Tangrot J."/>
            <person name="Rosling A."/>
        </authorList>
    </citation>
    <scope>NUCLEOTIDE SEQUENCE</scope>
    <source>
        <strain evidence="1">CL356</strain>
    </source>
</reference>
<accession>A0ACA9MN85</accession>